<proteinExistence type="inferred from homology"/>
<name>A0ABW3SN34_9BACT</name>
<evidence type="ECO:0000256" key="6">
    <source>
        <dbReference type="ARBA" id="ARBA00023141"/>
    </source>
</evidence>
<evidence type="ECO:0000256" key="5">
    <source>
        <dbReference type="ARBA" id="ARBA00022840"/>
    </source>
</evidence>
<evidence type="ECO:0000256" key="1">
    <source>
        <dbReference type="ARBA" id="ARBA00022605"/>
    </source>
</evidence>
<feature type="binding site" evidence="7">
    <location>
        <position position="56"/>
    </location>
    <ligand>
        <name>substrate</name>
    </ligand>
</feature>
<dbReference type="InterPro" id="IPR027417">
    <property type="entry name" value="P-loop_NTPase"/>
</dbReference>
<accession>A0ABW3SN34</accession>
<keyword evidence="7" id="KW-0963">Cytoplasm</keyword>
<evidence type="ECO:0000313" key="9">
    <source>
        <dbReference type="Proteomes" id="UP001597094"/>
    </source>
</evidence>
<dbReference type="Gene3D" id="3.40.50.300">
    <property type="entry name" value="P-loop containing nucleotide triphosphate hydrolases"/>
    <property type="match status" value="1"/>
</dbReference>
<comment type="subcellular location">
    <subcellularLocation>
        <location evidence="7">Cytoplasm</location>
    </subcellularLocation>
</comment>
<dbReference type="EMBL" id="JBHTLD010000062">
    <property type="protein sequence ID" value="MFD1186298.1"/>
    <property type="molecule type" value="Genomic_DNA"/>
</dbReference>
<evidence type="ECO:0000256" key="4">
    <source>
        <dbReference type="ARBA" id="ARBA00022777"/>
    </source>
</evidence>
<keyword evidence="7" id="KW-0479">Metal-binding</keyword>
<dbReference type="SUPFAM" id="SSF52540">
    <property type="entry name" value="P-loop containing nucleoside triphosphate hydrolases"/>
    <property type="match status" value="1"/>
</dbReference>
<dbReference type="PANTHER" id="PTHR21087:SF16">
    <property type="entry name" value="SHIKIMATE KINASE 1, CHLOROPLASTIC"/>
    <property type="match status" value="1"/>
</dbReference>
<evidence type="ECO:0000313" key="8">
    <source>
        <dbReference type="EMBL" id="MFD1186298.1"/>
    </source>
</evidence>
<organism evidence="8 9">
    <name type="scientific">Pontibacter rugosus</name>
    <dbReference type="NCBI Taxonomy" id="1745966"/>
    <lineage>
        <taxon>Bacteria</taxon>
        <taxon>Pseudomonadati</taxon>
        <taxon>Bacteroidota</taxon>
        <taxon>Cytophagia</taxon>
        <taxon>Cytophagales</taxon>
        <taxon>Hymenobacteraceae</taxon>
        <taxon>Pontibacter</taxon>
    </lineage>
</organism>
<feature type="binding site" evidence="7">
    <location>
        <position position="157"/>
    </location>
    <ligand>
        <name>ATP</name>
        <dbReference type="ChEBI" id="CHEBI:30616"/>
    </ligand>
</feature>
<keyword evidence="1 7" id="KW-0028">Amino-acid biosynthesis</keyword>
<comment type="caution">
    <text evidence="8">The sequence shown here is derived from an EMBL/GenBank/DDBJ whole genome shotgun (WGS) entry which is preliminary data.</text>
</comment>
<feature type="binding site" evidence="7">
    <location>
        <position position="14"/>
    </location>
    <ligand>
        <name>Mg(2+)</name>
        <dbReference type="ChEBI" id="CHEBI:18420"/>
    </ligand>
</feature>
<feature type="binding site" evidence="7">
    <location>
        <position position="32"/>
    </location>
    <ligand>
        <name>substrate</name>
    </ligand>
</feature>
<dbReference type="GO" id="GO:0016301">
    <property type="term" value="F:kinase activity"/>
    <property type="evidence" value="ECO:0007669"/>
    <property type="project" value="UniProtKB-KW"/>
</dbReference>
<evidence type="ECO:0000256" key="2">
    <source>
        <dbReference type="ARBA" id="ARBA00022679"/>
    </source>
</evidence>
<feature type="binding site" evidence="7">
    <location>
        <position position="79"/>
    </location>
    <ligand>
        <name>substrate</name>
    </ligand>
</feature>
<dbReference type="Pfam" id="PF01202">
    <property type="entry name" value="SKI"/>
    <property type="match status" value="1"/>
</dbReference>
<dbReference type="CDD" id="cd00464">
    <property type="entry name" value="SK"/>
    <property type="match status" value="1"/>
</dbReference>
<comment type="subunit">
    <text evidence="7">Monomer.</text>
</comment>
<dbReference type="InterPro" id="IPR031322">
    <property type="entry name" value="Shikimate/glucono_kinase"/>
</dbReference>
<reference evidence="9" key="1">
    <citation type="journal article" date="2019" name="Int. J. Syst. Evol. Microbiol.">
        <title>The Global Catalogue of Microorganisms (GCM) 10K type strain sequencing project: providing services to taxonomists for standard genome sequencing and annotation.</title>
        <authorList>
            <consortium name="The Broad Institute Genomics Platform"/>
            <consortium name="The Broad Institute Genome Sequencing Center for Infectious Disease"/>
            <person name="Wu L."/>
            <person name="Ma J."/>
        </authorList>
    </citation>
    <scope>NUCLEOTIDE SEQUENCE [LARGE SCALE GENOMIC DNA]</scope>
    <source>
        <strain evidence="9">JCM 31319</strain>
    </source>
</reference>
<feature type="binding site" evidence="7">
    <location>
        <begin position="10"/>
        <end position="15"/>
    </location>
    <ligand>
        <name>ATP</name>
        <dbReference type="ChEBI" id="CHEBI:30616"/>
    </ligand>
</feature>
<dbReference type="PANTHER" id="PTHR21087">
    <property type="entry name" value="SHIKIMATE KINASE"/>
    <property type="match status" value="1"/>
</dbReference>
<keyword evidence="4 7" id="KW-0418">Kinase</keyword>
<evidence type="ECO:0000256" key="7">
    <source>
        <dbReference type="HAMAP-Rule" id="MF_00109"/>
    </source>
</evidence>
<evidence type="ECO:0000256" key="3">
    <source>
        <dbReference type="ARBA" id="ARBA00022741"/>
    </source>
</evidence>
<dbReference type="HAMAP" id="MF_00109">
    <property type="entry name" value="Shikimate_kinase"/>
    <property type="match status" value="1"/>
</dbReference>
<keyword evidence="5 7" id="KW-0067">ATP-binding</keyword>
<feature type="binding site" evidence="7">
    <location>
        <position position="141"/>
    </location>
    <ligand>
        <name>substrate</name>
    </ligand>
</feature>
<sequence>MLIFLIGMMGSGKTTLGRQLAQHLGYTFIDLDEYIVQQQGQSIAQIFEQQGQDYFRVLERKALEELVEQYEQAVISTGGGAPCFFDNIDFINQYGISIFLDVSINVLSSRLIAQGQEERPLLTGKSETDLISFLAKTLDYRKQFYDRATHVLQASEQCIERMVQLLNL</sequence>
<gene>
    <name evidence="7" type="primary">aroK</name>
    <name evidence="8" type="ORF">ACFQ2O_08790</name>
</gene>
<comment type="similarity">
    <text evidence="7">Belongs to the shikimate kinase family.</text>
</comment>
<comment type="function">
    <text evidence="7">Catalyzes the specific phosphorylation of the 3-hydroxyl group of shikimic acid using ATP as a cosubstrate.</text>
</comment>
<keyword evidence="2 7" id="KW-0808">Transferase</keyword>
<keyword evidence="9" id="KW-1185">Reference proteome</keyword>
<dbReference type="RefSeq" id="WP_377525853.1">
    <property type="nucleotide sequence ID" value="NZ_JBHTLD010000062.1"/>
</dbReference>
<comment type="catalytic activity">
    <reaction evidence="7">
        <text>shikimate + ATP = 3-phosphoshikimate + ADP + H(+)</text>
        <dbReference type="Rhea" id="RHEA:13121"/>
        <dbReference type="ChEBI" id="CHEBI:15378"/>
        <dbReference type="ChEBI" id="CHEBI:30616"/>
        <dbReference type="ChEBI" id="CHEBI:36208"/>
        <dbReference type="ChEBI" id="CHEBI:145989"/>
        <dbReference type="ChEBI" id="CHEBI:456216"/>
        <dbReference type="EC" id="2.7.1.71"/>
    </reaction>
</comment>
<protein>
    <recommendedName>
        <fullName evidence="7">Shikimate kinase</fullName>
        <shortName evidence="7">SK</shortName>
        <ecNumber evidence="7">2.7.1.71</ecNumber>
    </recommendedName>
</protein>
<dbReference type="PRINTS" id="PR01100">
    <property type="entry name" value="SHIKIMTKNASE"/>
</dbReference>
<comment type="pathway">
    <text evidence="7">Metabolic intermediate biosynthesis; chorismate biosynthesis; chorismate from D-erythrose 4-phosphate and phosphoenolpyruvate: step 5/7.</text>
</comment>
<dbReference type="EC" id="2.7.1.71" evidence="7"/>
<comment type="cofactor">
    <cofactor evidence="7">
        <name>Mg(2+)</name>
        <dbReference type="ChEBI" id="CHEBI:18420"/>
    </cofactor>
    <text evidence="7">Binds 1 Mg(2+) ion per subunit.</text>
</comment>
<dbReference type="InterPro" id="IPR000623">
    <property type="entry name" value="Shikimate_kinase/TSH1"/>
</dbReference>
<dbReference type="Proteomes" id="UP001597094">
    <property type="component" value="Unassembled WGS sequence"/>
</dbReference>
<keyword evidence="6 7" id="KW-0057">Aromatic amino acid biosynthesis</keyword>
<keyword evidence="3 7" id="KW-0547">Nucleotide-binding</keyword>
<feature type="binding site" evidence="7">
    <location>
        <position position="119"/>
    </location>
    <ligand>
        <name>ATP</name>
        <dbReference type="ChEBI" id="CHEBI:30616"/>
    </ligand>
</feature>
<keyword evidence="7" id="KW-0460">Magnesium</keyword>